<comment type="caution">
    <text evidence="7">The sequence shown here is derived from an EMBL/GenBank/DDBJ whole genome shotgun (WGS) entry which is preliminary data.</text>
</comment>
<evidence type="ECO:0000313" key="7">
    <source>
        <dbReference type="EMBL" id="KAK4336850.1"/>
    </source>
</evidence>
<evidence type="ECO:0000256" key="1">
    <source>
        <dbReference type="ARBA" id="ARBA00006596"/>
    </source>
</evidence>
<dbReference type="PANTHER" id="PTHR46035">
    <property type="entry name" value="TETRATRICOPEPTIDE REPEAT PROTEIN 4"/>
    <property type="match status" value="1"/>
</dbReference>
<dbReference type="GO" id="GO:0005634">
    <property type="term" value="C:nucleus"/>
    <property type="evidence" value="ECO:0007669"/>
    <property type="project" value="TreeGrafter"/>
</dbReference>
<dbReference type="AlphaFoldDB" id="A0AAE1UTI2"/>
<dbReference type="InterPro" id="IPR019734">
    <property type="entry name" value="TPR_rpt"/>
</dbReference>
<evidence type="ECO:0000256" key="4">
    <source>
        <dbReference type="ARBA" id="ARBA00023004"/>
    </source>
</evidence>
<dbReference type="SUPFAM" id="SSF48452">
    <property type="entry name" value="TPR-like"/>
    <property type="match status" value="1"/>
</dbReference>
<dbReference type="GO" id="GO:0046872">
    <property type="term" value="F:metal ion binding"/>
    <property type="evidence" value="ECO:0007669"/>
    <property type="project" value="UniProtKB-KW"/>
</dbReference>
<protein>
    <submittedName>
        <fullName evidence="7">Uncharacterized protein</fullName>
    </submittedName>
</protein>
<dbReference type="SMART" id="SM00028">
    <property type="entry name" value="TPR"/>
    <property type="match status" value="2"/>
</dbReference>
<keyword evidence="2" id="KW-0004">4Fe-4S</keyword>
<evidence type="ECO:0000256" key="3">
    <source>
        <dbReference type="ARBA" id="ARBA00022723"/>
    </source>
</evidence>
<sequence>MANDDYSEFDMDLTTHRYPNRWNEDNWEEEFEQHPLFMTKAPENNQLPPIVEALQQLKYGKEDNTNEELAENYKKDGNLNFKAKKYQIAIDCYTEAIKLKPKSNELKSILHSNRSASHFHLENFRSSLIDAMKAIEFNPKNNKAIEKACTKPPEEKKNEVGIHEKTKVEITLGDCLACSGCITSAETVLIQQQSDKQVYKVLKDKKYVIHDDKFQVVLIEHNQNLQM</sequence>
<dbReference type="FunFam" id="3.30.70.20:FF:000042">
    <property type="entry name" value="Cytosolic Fe-S cluster assembly factor NAR1"/>
    <property type="match status" value="1"/>
</dbReference>
<comment type="similarity">
    <text evidence="1">Belongs to the NARF family.</text>
</comment>
<dbReference type="EMBL" id="JAVYJV010000083">
    <property type="protein sequence ID" value="KAK4336850.1"/>
    <property type="molecule type" value="Genomic_DNA"/>
</dbReference>
<keyword evidence="3" id="KW-0479">Metal-binding</keyword>
<evidence type="ECO:0000256" key="2">
    <source>
        <dbReference type="ARBA" id="ARBA00022485"/>
    </source>
</evidence>
<dbReference type="GO" id="GO:0051879">
    <property type="term" value="F:Hsp90 protein binding"/>
    <property type="evidence" value="ECO:0007669"/>
    <property type="project" value="TreeGrafter"/>
</dbReference>
<dbReference type="Proteomes" id="UP001291623">
    <property type="component" value="Unassembled WGS sequence"/>
</dbReference>
<dbReference type="GO" id="GO:0005829">
    <property type="term" value="C:cytosol"/>
    <property type="evidence" value="ECO:0007669"/>
    <property type="project" value="TreeGrafter"/>
</dbReference>
<reference evidence="7" key="1">
    <citation type="submission" date="2023-12" db="EMBL/GenBank/DDBJ databases">
        <title>Genome assembly of Anisodus tanguticus.</title>
        <authorList>
            <person name="Wang Y.-J."/>
        </authorList>
    </citation>
    <scope>NUCLEOTIDE SEQUENCE</scope>
    <source>
        <strain evidence="7">KB-2021</strain>
        <tissue evidence="7">Leaf</tissue>
    </source>
</reference>
<name>A0AAE1UTI2_9SOLA</name>
<gene>
    <name evidence="7" type="ORF">RND71_043399</name>
</gene>
<keyword evidence="8" id="KW-1185">Reference proteome</keyword>
<dbReference type="PANTHER" id="PTHR46035:SF1">
    <property type="entry name" value="TETRATRICOPEPTIDE REPEAT PROTEIN 4"/>
    <property type="match status" value="1"/>
</dbReference>
<dbReference type="GO" id="GO:0006457">
    <property type="term" value="P:protein folding"/>
    <property type="evidence" value="ECO:0007669"/>
    <property type="project" value="TreeGrafter"/>
</dbReference>
<dbReference type="Gene3D" id="1.25.40.10">
    <property type="entry name" value="Tetratricopeptide repeat domain"/>
    <property type="match status" value="1"/>
</dbReference>
<dbReference type="PROSITE" id="PS50005">
    <property type="entry name" value="TPR"/>
    <property type="match status" value="1"/>
</dbReference>
<organism evidence="7 8">
    <name type="scientific">Anisodus tanguticus</name>
    <dbReference type="NCBI Taxonomy" id="243964"/>
    <lineage>
        <taxon>Eukaryota</taxon>
        <taxon>Viridiplantae</taxon>
        <taxon>Streptophyta</taxon>
        <taxon>Embryophyta</taxon>
        <taxon>Tracheophyta</taxon>
        <taxon>Spermatophyta</taxon>
        <taxon>Magnoliopsida</taxon>
        <taxon>eudicotyledons</taxon>
        <taxon>Gunneridae</taxon>
        <taxon>Pentapetalae</taxon>
        <taxon>asterids</taxon>
        <taxon>lamiids</taxon>
        <taxon>Solanales</taxon>
        <taxon>Solanaceae</taxon>
        <taxon>Solanoideae</taxon>
        <taxon>Hyoscyameae</taxon>
        <taxon>Anisodus</taxon>
    </lineage>
</organism>
<proteinExistence type="inferred from homology"/>
<dbReference type="InterPro" id="IPR011990">
    <property type="entry name" value="TPR-like_helical_dom_sf"/>
</dbReference>
<keyword evidence="4" id="KW-0408">Iron</keyword>
<evidence type="ECO:0000256" key="5">
    <source>
        <dbReference type="ARBA" id="ARBA00023014"/>
    </source>
</evidence>
<accession>A0AAE1UTI2</accession>
<feature type="repeat" description="TPR" evidence="6">
    <location>
        <begin position="70"/>
        <end position="103"/>
    </location>
</feature>
<keyword evidence="6" id="KW-0802">TPR repeat</keyword>
<evidence type="ECO:0000256" key="6">
    <source>
        <dbReference type="PROSITE-ProRule" id="PRU00339"/>
    </source>
</evidence>
<dbReference type="GO" id="GO:0030544">
    <property type="term" value="F:Hsp70 protein binding"/>
    <property type="evidence" value="ECO:0007669"/>
    <property type="project" value="TreeGrafter"/>
</dbReference>
<dbReference type="GO" id="GO:0051539">
    <property type="term" value="F:4 iron, 4 sulfur cluster binding"/>
    <property type="evidence" value="ECO:0007669"/>
    <property type="project" value="UniProtKB-KW"/>
</dbReference>
<evidence type="ECO:0000313" key="8">
    <source>
        <dbReference type="Proteomes" id="UP001291623"/>
    </source>
</evidence>
<keyword evidence="5" id="KW-0411">Iron-sulfur</keyword>